<dbReference type="Gene3D" id="3.30.559.30">
    <property type="entry name" value="Nonribosomal peptide synthetase, condensation domain"/>
    <property type="match status" value="2"/>
</dbReference>
<dbReference type="FunFam" id="3.30.300.30:FF:000015">
    <property type="entry name" value="Nonribosomal peptide synthase SidD"/>
    <property type="match status" value="1"/>
</dbReference>
<dbReference type="RefSeq" id="WP_162128892.1">
    <property type="nucleotide sequence ID" value="NZ_JAADZU010000104.1"/>
</dbReference>
<dbReference type="SMART" id="SM00823">
    <property type="entry name" value="PKS_PP"/>
    <property type="match status" value="3"/>
</dbReference>
<dbReference type="GO" id="GO:0008610">
    <property type="term" value="P:lipid biosynthetic process"/>
    <property type="evidence" value="ECO:0007669"/>
    <property type="project" value="UniProtKB-ARBA"/>
</dbReference>
<dbReference type="NCBIfam" id="NF003417">
    <property type="entry name" value="PRK04813.1"/>
    <property type="match status" value="3"/>
</dbReference>
<dbReference type="Gene3D" id="3.40.50.980">
    <property type="match status" value="6"/>
</dbReference>
<dbReference type="InterPro" id="IPR045851">
    <property type="entry name" value="AMP-bd_C_sf"/>
</dbReference>
<feature type="domain" description="Carrier" evidence="4">
    <location>
        <begin position="2786"/>
        <end position="2860"/>
    </location>
</feature>
<dbReference type="Proteomes" id="UP000466307">
    <property type="component" value="Unassembled WGS sequence"/>
</dbReference>
<gene>
    <name evidence="5" type="ORF">GYA93_21855</name>
</gene>
<dbReference type="Pfam" id="PF00550">
    <property type="entry name" value="PP-binding"/>
    <property type="match status" value="3"/>
</dbReference>
<dbReference type="PROSITE" id="PS50075">
    <property type="entry name" value="CARRIER"/>
    <property type="match status" value="3"/>
</dbReference>
<dbReference type="EMBL" id="JAADZU010000104">
    <property type="protein sequence ID" value="NDK92187.1"/>
    <property type="molecule type" value="Genomic_DNA"/>
</dbReference>
<name>A0A7K3LXA7_9ACTN</name>
<reference evidence="5 6" key="1">
    <citation type="submission" date="2020-01" db="EMBL/GenBank/DDBJ databases">
        <title>Investigation of new actinobacteria for the biodesulphurisation of diesel fuel.</title>
        <authorList>
            <person name="Athi Narayanan S.M."/>
        </authorList>
    </citation>
    <scope>NUCLEOTIDE SEQUENCE [LARGE SCALE GENOMIC DNA]</scope>
    <source>
        <strain evidence="5 6">213E</strain>
    </source>
</reference>
<dbReference type="FunFam" id="3.40.50.12780:FF:000012">
    <property type="entry name" value="Non-ribosomal peptide synthetase"/>
    <property type="match status" value="1"/>
</dbReference>
<protein>
    <submittedName>
        <fullName evidence="5">Amino acid adenylation domain-containing protein</fullName>
    </submittedName>
</protein>
<dbReference type="GO" id="GO:0043041">
    <property type="term" value="P:amino acid activation for nonribosomal peptide biosynthetic process"/>
    <property type="evidence" value="ECO:0007669"/>
    <property type="project" value="TreeGrafter"/>
</dbReference>
<dbReference type="CDD" id="cd05930">
    <property type="entry name" value="A_NRPS"/>
    <property type="match status" value="1"/>
</dbReference>
<organism evidence="5 6">
    <name type="scientific">Gordonia desulfuricans</name>
    <dbReference type="NCBI Taxonomy" id="89051"/>
    <lineage>
        <taxon>Bacteria</taxon>
        <taxon>Bacillati</taxon>
        <taxon>Actinomycetota</taxon>
        <taxon>Actinomycetes</taxon>
        <taxon>Mycobacteriales</taxon>
        <taxon>Gordoniaceae</taxon>
        <taxon>Gordonia</taxon>
    </lineage>
</organism>
<evidence type="ECO:0000313" key="5">
    <source>
        <dbReference type="EMBL" id="NDK92187.1"/>
    </source>
</evidence>
<dbReference type="GO" id="GO:0003824">
    <property type="term" value="F:catalytic activity"/>
    <property type="evidence" value="ECO:0007669"/>
    <property type="project" value="InterPro"/>
</dbReference>
<dbReference type="Gene3D" id="2.30.38.10">
    <property type="entry name" value="Luciferase, Domain 3"/>
    <property type="match status" value="3"/>
</dbReference>
<dbReference type="Pfam" id="PF13193">
    <property type="entry name" value="AMP-binding_C"/>
    <property type="match status" value="3"/>
</dbReference>
<dbReference type="SUPFAM" id="SSF47336">
    <property type="entry name" value="ACP-like"/>
    <property type="match status" value="3"/>
</dbReference>
<comment type="cofactor">
    <cofactor evidence="1">
        <name>pantetheine 4'-phosphate</name>
        <dbReference type="ChEBI" id="CHEBI:47942"/>
    </cofactor>
</comment>
<dbReference type="Gene3D" id="1.10.1200.10">
    <property type="entry name" value="ACP-like"/>
    <property type="match status" value="3"/>
</dbReference>
<dbReference type="InterPro" id="IPR010071">
    <property type="entry name" value="AA_adenyl_dom"/>
</dbReference>
<dbReference type="PANTHER" id="PTHR45527">
    <property type="entry name" value="NONRIBOSOMAL PEPTIDE SYNTHETASE"/>
    <property type="match status" value="1"/>
</dbReference>
<proteinExistence type="predicted"/>
<keyword evidence="3" id="KW-0597">Phosphoprotein</keyword>
<dbReference type="SUPFAM" id="SSF56801">
    <property type="entry name" value="Acetyl-CoA synthetase-like"/>
    <property type="match status" value="3"/>
</dbReference>
<dbReference type="Pfam" id="PF00668">
    <property type="entry name" value="Condensation"/>
    <property type="match status" value="2"/>
</dbReference>
<dbReference type="Pfam" id="PF00501">
    <property type="entry name" value="AMP-binding"/>
    <property type="match status" value="3"/>
</dbReference>
<dbReference type="GO" id="GO:0031177">
    <property type="term" value="F:phosphopantetheine binding"/>
    <property type="evidence" value="ECO:0007669"/>
    <property type="project" value="InterPro"/>
</dbReference>
<dbReference type="PANTHER" id="PTHR45527:SF14">
    <property type="entry name" value="PLIPASTATIN SYNTHASE SUBUNIT B"/>
    <property type="match status" value="1"/>
</dbReference>
<keyword evidence="2" id="KW-0596">Phosphopantetheine</keyword>
<dbReference type="FunFam" id="1.10.1200.10:FF:000005">
    <property type="entry name" value="Nonribosomal peptide synthetase 1"/>
    <property type="match status" value="2"/>
</dbReference>
<dbReference type="UniPathway" id="UPA00011"/>
<comment type="caution">
    <text evidence="5">The sequence shown here is derived from an EMBL/GenBank/DDBJ whole genome shotgun (WGS) entry which is preliminary data.</text>
</comment>
<dbReference type="InterPro" id="IPR009081">
    <property type="entry name" value="PP-bd_ACP"/>
</dbReference>
<dbReference type="FunFam" id="3.40.50.980:FF:000001">
    <property type="entry name" value="Non-ribosomal peptide synthetase"/>
    <property type="match status" value="1"/>
</dbReference>
<dbReference type="PROSITE" id="PS00455">
    <property type="entry name" value="AMP_BINDING"/>
    <property type="match status" value="3"/>
</dbReference>
<dbReference type="NCBIfam" id="TIGR01733">
    <property type="entry name" value="AA-adenyl-dom"/>
    <property type="match status" value="3"/>
</dbReference>
<dbReference type="InterPro" id="IPR020806">
    <property type="entry name" value="PKS_PP-bd"/>
</dbReference>
<dbReference type="InterPro" id="IPR000873">
    <property type="entry name" value="AMP-dep_synth/lig_dom"/>
</dbReference>
<dbReference type="SUPFAM" id="SSF52777">
    <property type="entry name" value="CoA-dependent acyltransferases"/>
    <property type="match status" value="5"/>
</dbReference>
<keyword evidence="6" id="KW-1185">Reference proteome</keyword>
<evidence type="ECO:0000259" key="4">
    <source>
        <dbReference type="PROSITE" id="PS50075"/>
    </source>
</evidence>
<dbReference type="PROSITE" id="PS00012">
    <property type="entry name" value="PHOSPHOPANTETHEINE"/>
    <property type="match status" value="1"/>
</dbReference>
<sequence length="3036" mass="318214">MTDVDAGATDISRAWGSQATTLHLIAFAAAASPDTVAVQAPSGPVTFGRLHTQVSVTAGVLAAQGLDDAAAVGAALAGLLPTAGLEPARIAAATREAIADIRARAARLAGTDDLCSLPGLFRSSVARFGDRVAVTDLSGRSLTYRELDERSAELAGALLAAGAGPETLIGVAVGRTTDLVVALLGVLRSGAGYLPLDRSQPIARIRTIVDDAAPLLVLTDTDWADGGEDLGVRLTTVGRLVGDEQAAGPAATAEWRAPAIDDRTPAYVIYTSGSTGTPKGVVVTHADVVALMAAAATEFDFSHTDVWTMFHSYSFDFSVWELWGPLLTGARLLILGEDVTRDPRRCLEVLAEQHVTVLSQTPSAFYQLGDARRRNPVPLDLRYIVFGGEALSFEQVRRWYDTEPAGEAVLVNMYGITETTVHVSHRALDPAVVTAEDASFIGHPLPSLRLHLLDSRLRPVPTGVVGEMYVAGSQLARGYLDRHGLTAGRFVADPFAADGSRMYRTGDLARRVGDDIEYLGRGDAQVQLRGFRIEYGEIEAAMLRVSGVVAAAAAVVDQQDRGGLLAGYVVAAEGADVDGAEVRRFVARAVPEYMVPDVVTVIDRLPLTGNGKLDRQALPRPVIGSSGESVEPATDTERRLAVIFADVLGLDRVGVTESIFDIGGNSLLAARIVGRATEELGVDLTVRDLFEAPSVRELAERSAESGAALPPIVAGDRPERIPLSLAQQRMWFLNRLDPTAPTYNVPAILELTGDLDVAALRRALADVITRHEVLRTTYPSVDGVAHQHVHGVDEIASAMDWAAVGDDAALRAAATTGFDVTAQWPVRVRLLRRSASEHVVALVLHHIACDGESLQPLVADLLTAYRARISGAEPDLVPLAVQVADHAVWQQQVLGDTADPDSPIGAQLSYWADRLDGVAEVIEIPTDRPRPAVASHRGARVEFTVPQSVSERAERLARTHDASGFMVAHAALAVLLARLSASTDIVVGTPIAGRGQSVLDPVVGMFVNTLALRTDVRPDILFAELISATRDVDLAALANADVPFEAVVDRVDPIRSAAFAPLAQVWLAFDQSATTDLTTVTLEVGDVGGLRIRAAEPDDLPSKVDLTLGIAVGENRWRGTIGYATDLFDEATARQFGERFVRVLDALTAHPELPVGAADILSAAEHDALEAAAAGPRPTLPEFDVPRSDVTELIGAGLRDGDPGRTVVTAAGRTLTAAGFGARVAALAHRLIAAGIGPDDAVGVCIPRSPELLVAIHAVVCAGGAYVPMDPDAPAARIAHMVAATGAGHILVGPDGAPPAVRALVGDVPGTRVLSVDPETPIAPDMALPTAAERRGTIRPDTAAYILFTSGSTGQPKGVTVSHRSLANLLSWFGTLSDDPRTERVLVKTPATFDASVWELFWPVISGATAVLAGPDAHRDPRALRAVIAAEQVTMAQFVPSMLAVFLDDAVAQSDPDGMSSIRTVFTGGELLAPAVARRALDTIPGARLIDQYGPTEATVDATIAEVASDTTHPGIGRPVAGITARVLDTYLHPVPVGVTGELYLGGVQVARGYAGQPGLTAERFVADPFGTDPFGTDSAGDSGGRLYRTGDLVRRRADGSLEYVGRSDFQVKLHGQRIELEEVESVLAGAPGVAAVAAAVVAGPAGDVLVAHVAGVAGGAVDVDSLRSFAAENLVEFLRPSIWQLQDSLPRNASGKVDRSALPAPEFTVDDVVAPASTAEQAVEAVVASVLGVAQVSVTASFFDLGGNSLAATRVAARTAAALGVDVSVRDVFDAPSVRELVALVASRGAGLPPVRRVDPRPAQVPLSFAQRRIWFINQFDTSSPAYNLPIGLRLRGAVDLDALRQAVGDVVERHEVLRTTFPSVDGRPVQQITDPATARARLDWAVVDDVDALHASAATGFDVATTHPLRVRVAPVADPGSGDRKPDDRECVLLLVIHHIAGDGQSMRPLVTDMVGAYHARARGVAPEFTDLPLQFADHALWQHEVLGAPDDPASLVAAQLDFWRASLAGLPDLLPLPTDRRRPPVASQRGAEAHFAIPAEVGALVRGVAAAHGVTEFMVIHAALAVFLSRMSATDDIAIGTPIAGRGQAELDDLVGMFVNTLVLRTVVDPAATFAGLLGSVRSTDLDAFAHADVTFEAVVDALDPTRSEAFAPLTQVLLTYQPEPPDVDTVAARLDGLEVEILDIEETTAKVDLTIGIGAAPDGPWSGVVNYATDLFTADGISVLCNRFVMVLGELVAAPERAVGDVAVTTAGETPALTPVGGRAGTDPVLLADIFTDAARRHPDHPAVTDASGTLSYRELDEASNALARMLIDRGAGPESLVALGIGRSTTLMTAIWAVAKTGAGYVPIDPDYPADRVASMIEDSGAAIGLTVSAAGELPGHDIDWITLDSDPVTAEVATRSRAPITDADRLGSVGIDSLAYVIYTSGSTGRPKGVAVTHRGLLNFATEEIRRADSATGARVLGFASPSFDASVLEYLLAFVGGGTLIYRAADVVVGHDLAEFIGARRITHTFLTPTVLASLDPATLTTLRTVYAGGEAVPDSLVEAWAPHIRIQNLYGPTETTIGITIGAPLRSGAPVTLGGPLDGVGLTILDSRLHPVPVGVLGELYVTGLPLSRGYLARPGLTAERFVATPFGAPGERMYRTGDVVRWVRDADGDLTVAYGGRSDDQIKLRGLRIELGEIESILARHDAVETAVVVGITAEGAVADSGESVVAALAAYVVAPRGTDVTDLRGHLERDLPVFMVPSSFTVLEALPLTPVGKLDRRALPRPVLDLGEGYVAPAGRIEQTLAGIVAGLLGLDRVGATDSFFALGGDSIMSIQFASAARSAGVDLTPRQVFEHRTIRSIAVAVARADNLLDTVAEPATDAPVPLPPIVSWMLEHSDTPDDHADFSQSMVLVAPDGLTGDDLARTLSAVVTAHPMMSAALLDTHPHETTGVATPVLVPGRRFDAGHAVTTVDVAAAVADAGFATAVVAAFRTASAALDPTTGRLVSAVLVRGTDGARIVLVIHHIGIDAVSWRTVITDLVTVWA</sequence>
<dbReference type="CDD" id="cd19540">
    <property type="entry name" value="LCL_NRPS-like"/>
    <property type="match status" value="2"/>
</dbReference>
<dbReference type="InterPro" id="IPR036736">
    <property type="entry name" value="ACP-like_sf"/>
</dbReference>
<dbReference type="GO" id="GO:0005829">
    <property type="term" value="C:cytosol"/>
    <property type="evidence" value="ECO:0007669"/>
    <property type="project" value="TreeGrafter"/>
</dbReference>
<dbReference type="InterPro" id="IPR001242">
    <property type="entry name" value="Condensation_dom"/>
</dbReference>
<dbReference type="GO" id="GO:0044550">
    <property type="term" value="P:secondary metabolite biosynthetic process"/>
    <property type="evidence" value="ECO:0007669"/>
    <property type="project" value="TreeGrafter"/>
</dbReference>
<evidence type="ECO:0000313" key="6">
    <source>
        <dbReference type="Proteomes" id="UP000466307"/>
    </source>
</evidence>
<dbReference type="FunFam" id="3.40.50.980:FF:000002">
    <property type="entry name" value="Enterobactin synthetase component F"/>
    <property type="match status" value="1"/>
</dbReference>
<dbReference type="InterPro" id="IPR025110">
    <property type="entry name" value="AMP-bd_C"/>
</dbReference>
<feature type="domain" description="Carrier" evidence="4">
    <location>
        <begin position="1715"/>
        <end position="1790"/>
    </location>
</feature>
<dbReference type="Gene3D" id="3.30.559.10">
    <property type="entry name" value="Chloramphenicol acetyltransferase-like domain"/>
    <property type="match status" value="3"/>
</dbReference>
<feature type="domain" description="Carrier" evidence="4">
    <location>
        <begin position="631"/>
        <end position="706"/>
    </location>
</feature>
<dbReference type="InterPro" id="IPR023213">
    <property type="entry name" value="CAT-like_dom_sf"/>
</dbReference>
<evidence type="ECO:0000256" key="1">
    <source>
        <dbReference type="ARBA" id="ARBA00001957"/>
    </source>
</evidence>
<dbReference type="InterPro" id="IPR020845">
    <property type="entry name" value="AMP-binding_CS"/>
</dbReference>
<accession>A0A7K3LXA7</accession>
<evidence type="ECO:0000256" key="3">
    <source>
        <dbReference type="ARBA" id="ARBA00022553"/>
    </source>
</evidence>
<dbReference type="InterPro" id="IPR006162">
    <property type="entry name" value="Ppantetheine_attach_site"/>
</dbReference>
<dbReference type="Gene3D" id="3.30.300.30">
    <property type="match status" value="3"/>
</dbReference>
<evidence type="ECO:0000256" key="2">
    <source>
        <dbReference type="ARBA" id="ARBA00022450"/>
    </source>
</evidence>
<feature type="non-terminal residue" evidence="5">
    <location>
        <position position="3036"/>
    </location>
</feature>